<comment type="caution">
    <text evidence="2">The sequence shown here is derived from an EMBL/GenBank/DDBJ whole genome shotgun (WGS) entry which is preliminary data.</text>
</comment>
<dbReference type="Proteomes" id="UP000029878">
    <property type="component" value="Unassembled WGS sequence"/>
</dbReference>
<feature type="transmembrane region" description="Helical" evidence="1">
    <location>
        <begin position="39"/>
        <end position="60"/>
    </location>
</feature>
<dbReference type="AlphaFoldDB" id="A0A4U8SF12"/>
<dbReference type="Pfam" id="PF11335">
    <property type="entry name" value="DUF3137"/>
    <property type="match status" value="1"/>
</dbReference>
<keyword evidence="1" id="KW-1133">Transmembrane helix</keyword>
<evidence type="ECO:0000313" key="3">
    <source>
        <dbReference type="Proteomes" id="UP000029878"/>
    </source>
</evidence>
<proteinExistence type="predicted"/>
<keyword evidence="1" id="KW-0472">Membrane</keyword>
<evidence type="ECO:0000313" key="2">
    <source>
        <dbReference type="EMBL" id="TLD84775.1"/>
    </source>
</evidence>
<feature type="transmembrane region" description="Helical" evidence="1">
    <location>
        <begin position="66"/>
        <end position="84"/>
    </location>
</feature>
<protein>
    <submittedName>
        <fullName evidence="2">DUF3137 domain-containing protein</fullName>
    </submittedName>
</protein>
<evidence type="ECO:0000256" key="1">
    <source>
        <dbReference type="SAM" id="Phobius"/>
    </source>
</evidence>
<accession>A0A4U8SF12</accession>
<organism evidence="2 3">
    <name type="scientific">Helicobacter trogontum</name>
    <dbReference type="NCBI Taxonomy" id="50960"/>
    <lineage>
        <taxon>Bacteria</taxon>
        <taxon>Pseudomonadati</taxon>
        <taxon>Campylobacterota</taxon>
        <taxon>Epsilonproteobacteria</taxon>
        <taxon>Campylobacterales</taxon>
        <taxon>Helicobacteraceae</taxon>
        <taxon>Helicobacter</taxon>
    </lineage>
</organism>
<name>A0A4U8SF12_9HELI</name>
<reference evidence="2 3" key="1">
    <citation type="journal article" date="2014" name="Genome Announc.">
        <title>Draft genome sequences of eight enterohepatic helicobacter species isolated from both laboratory and wild rodents.</title>
        <authorList>
            <person name="Sheh A."/>
            <person name="Shen Z."/>
            <person name="Fox J.G."/>
        </authorList>
    </citation>
    <scope>NUCLEOTIDE SEQUENCE [LARGE SCALE GENOMIC DNA]</scope>
    <source>
        <strain evidence="2 3">ATCC 700114</strain>
    </source>
</reference>
<dbReference type="InterPro" id="IPR021484">
    <property type="entry name" value="DUF3137"/>
</dbReference>
<sequence>MLTRIQMSKFTNLDIDFDKEIAPLLKEVKKATSSYTREIVRFVIASALIVLVSYLLILYQGLSQKTIIYACLPIAFFALMTFIHKQKNNENILKAHNLDVILEKLNYTWGVSVIDDELIQDSKLFPKYDYSESDDEFIGFEEGFFIAVSELTLTSHTSVNAGDRYIDFSGLVLLYIFEEIQIEAEILLKPKKLLKLFTTPKGFEKLETKLNVLNKDFEFYTNDMQKAEEFLTPKLLEKLAKVQEYFSFSDVSCCIKGNYCLVALHTEQDYFKLTSFELEEFKNDFNILLKELQNIRDFGKELKEGFKPQLQ</sequence>
<keyword evidence="1" id="KW-0812">Transmembrane</keyword>
<dbReference type="EMBL" id="JRPL02000002">
    <property type="protein sequence ID" value="TLD84775.1"/>
    <property type="molecule type" value="Genomic_DNA"/>
</dbReference>
<gene>
    <name evidence="2" type="ORF">LS81_001885</name>
</gene>
<dbReference type="OrthoDB" id="5320145at2"/>